<accession>A0ABN2IPT1</accession>
<feature type="signal peptide" evidence="1">
    <location>
        <begin position="1"/>
        <end position="27"/>
    </location>
</feature>
<protein>
    <recommendedName>
        <fullName evidence="4">Big-1 domain-containing protein</fullName>
    </recommendedName>
</protein>
<comment type="caution">
    <text evidence="2">The sequence shown here is derived from an EMBL/GenBank/DDBJ whole genome shotgun (WGS) entry which is preliminary data.</text>
</comment>
<feature type="chain" id="PRO_5047165183" description="Big-1 domain-containing protein" evidence="1">
    <location>
        <begin position="28"/>
        <end position="347"/>
    </location>
</feature>
<dbReference type="Proteomes" id="UP001500280">
    <property type="component" value="Unassembled WGS sequence"/>
</dbReference>
<evidence type="ECO:0000313" key="3">
    <source>
        <dbReference type="Proteomes" id="UP001500280"/>
    </source>
</evidence>
<sequence length="347" mass="36541">MTNRRLLAALAAVPLATAVIGTAPAYADPDPDLTVKSVEIDAKNVSVHGVAIAHVPVTVRAGFANHPESSQVRLNVFLERTSGPGPLTTIVSTSLKRTAGTIKDGTWTGTLNIVSTANGTFKVSKVYTDWWVEPGAAWEPTPVVNGPSVDVEGGHYPKVTATVTPKVVPVGKPYSIKWAVTDNFTGKPFNGISITADVDSECGPDKTTLVKTNTAGIYTKSYKATDASRANCFDVYADPYATSGLHFKVPRLSGISAIPSRTSAKVGSIVPVNGSVTGPPVGCKANLQRLYGASQWRTVGTATVRASGRFTLNAQPAYRGKIPYRVLMPSCLNYVTASSKSFTITGV</sequence>
<keyword evidence="3" id="KW-1185">Reference proteome</keyword>
<organism evidence="2 3">
    <name type="scientific">Kribbella yunnanensis</name>
    <dbReference type="NCBI Taxonomy" id="190194"/>
    <lineage>
        <taxon>Bacteria</taxon>
        <taxon>Bacillati</taxon>
        <taxon>Actinomycetota</taxon>
        <taxon>Actinomycetes</taxon>
        <taxon>Propionibacteriales</taxon>
        <taxon>Kribbellaceae</taxon>
        <taxon>Kribbella</taxon>
    </lineage>
</organism>
<evidence type="ECO:0008006" key="4">
    <source>
        <dbReference type="Google" id="ProtNLM"/>
    </source>
</evidence>
<evidence type="ECO:0000313" key="2">
    <source>
        <dbReference type="EMBL" id="GAA1709166.1"/>
    </source>
</evidence>
<reference evidence="2 3" key="1">
    <citation type="journal article" date="2019" name="Int. J. Syst. Evol. Microbiol.">
        <title>The Global Catalogue of Microorganisms (GCM) 10K type strain sequencing project: providing services to taxonomists for standard genome sequencing and annotation.</title>
        <authorList>
            <consortium name="The Broad Institute Genomics Platform"/>
            <consortium name="The Broad Institute Genome Sequencing Center for Infectious Disease"/>
            <person name="Wu L."/>
            <person name="Ma J."/>
        </authorList>
    </citation>
    <scope>NUCLEOTIDE SEQUENCE [LARGE SCALE GENOMIC DNA]</scope>
    <source>
        <strain evidence="2 3">JCM 14307</strain>
    </source>
</reference>
<dbReference type="EMBL" id="BAAANF010000022">
    <property type="protein sequence ID" value="GAA1709166.1"/>
    <property type="molecule type" value="Genomic_DNA"/>
</dbReference>
<name>A0ABN2IPT1_9ACTN</name>
<proteinExistence type="predicted"/>
<keyword evidence="1" id="KW-0732">Signal</keyword>
<gene>
    <name evidence="2" type="ORF">GCM10009745_66340</name>
</gene>
<dbReference type="RefSeq" id="WP_344160910.1">
    <property type="nucleotide sequence ID" value="NZ_BAAANF010000022.1"/>
</dbReference>
<evidence type="ECO:0000256" key="1">
    <source>
        <dbReference type="SAM" id="SignalP"/>
    </source>
</evidence>